<dbReference type="GO" id="GO:0042597">
    <property type="term" value="C:periplasmic space"/>
    <property type="evidence" value="ECO:0007669"/>
    <property type="project" value="InterPro"/>
</dbReference>
<organism evidence="4 5">
    <name type="scientific">Sphingobium indicum BiD32</name>
    <dbReference type="NCBI Taxonomy" id="1301087"/>
    <lineage>
        <taxon>Bacteria</taxon>
        <taxon>Pseudomonadati</taxon>
        <taxon>Pseudomonadota</taxon>
        <taxon>Alphaproteobacteria</taxon>
        <taxon>Sphingomonadales</taxon>
        <taxon>Sphingomonadaceae</taxon>
        <taxon>Sphingobium</taxon>
    </lineage>
</organism>
<dbReference type="InterPro" id="IPR007195">
    <property type="entry name" value="TolB_N"/>
</dbReference>
<dbReference type="Gene3D" id="3.40.50.10070">
    <property type="entry name" value="TolB, N-terminal domain"/>
    <property type="match status" value="1"/>
</dbReference>
<dbReference type="SUPFAM" id="SSF69304">
    <property type="entry name" value="Tricorn protease N-terminal domain"/>
    <property type="match status" value="1"/>
</dbReference>
<name>N1MMJ1_9SPHN</name>
<keyword evidence="2" id="KW-0732">Signal</keyword>
<evidence type="ECO:0000256" key="2">
    <source>
        <dbReference type="SAM" id="SignalP"/>
    </source>
</evidence>
<dbReference type="Pfam" id="PF04052">
    <property type="entry name" value="TolB_N"/>
    <property type="match status" value="1"/>
</dbReference>
<keyword evidence="5" id="KW-1185">Reference proteome</keyword>
<dbReference type="Pfam" id="PF07676">
    <property type="entry name" value="PD40"/>
    <property type="match status" value="2"/>
</dbReference>
<evidence type="ECO:0000313" key="4">
    <source>
        <dbReference type="EMBL" id="CCW17964.1"/>
    </source>
</evidence>
<comment type="similarity">
    <text evidence="1">Belongs to the TolB family.</text>
</comment>
<dbReference type="Gene3D" id="2.120.10.30">
    <property type="entry name" value="TolB, C-terminal domain"/>
    <property type="match status" value="1"/>
</dbReference>
<dbReference type="InterPro" id="IPR011659">
    <property type="entry name" value="WD40"/>
</dbReference>
<reference evidence="4 5" key="1">
    <citation type="submission" date="2013-03" db="EMBL/GenBank/DDBJ databases">
        <authorList>
            <person name="Le V."/>
        </authorList>
    </citation>
    <scope>NUCLEOTIDE SEQUENCE [LARGE SCALE GENOMIC DNA]</scope>
    <source>
        <strain evidence="4 5">BiD32</strain>
    </source>
</reference>
<dbReference type="PANTHER" id="PTHR36842:SF1">
    <property type="entry name" value="PROTEIN TOLB"/>
    <property type="match status" value="1"/>
</dbReference>
<dbReference type="SUPFAM" id="SSF52964">
    <property type="entry name" value="TolB, N-terminal domain"/>
    <property type="match status" value="1"/>
</dbReference>
<feature type="signal peptide" evidence="2">
    <location>
        <begin position="1"/>
        <end position="22"/>
    </location>
</feature>
<evidence type="ECO:0000259" key="3">
    <source>
        <dbReference type="Pfam" id="PF04052"/>
    </source>
</evidence>
<dbReference type="EMBL" id="CAVK010000112">
    <property type="protein sequence ID" value="CCW17964.1"/>
    <property type="molecule type" value="Genomic_DNA"/>
</dbReference>
<protein>
    <submittedName>
        <fullName evidence="4">TolB protein, periplasmic protein involved in the tonb-independent uptake of group A colicins</fullName>
    </submittedName>
</protein>
<dbReference type="InterPro" id="IPR011042">
    <property type="entry name" value="6-blade_b-propeller_TolB-like"/>
</dbReference>
<evidence type="ECO:0000256" key="1">
    <source>
        <dbReference type="ARBA" id="ARBA00009820"/>
    </source>
</evidence>
<dbReference type="OrthoDB" id="9802240at2"/>
<feature type="domain" description="TolB N-terminal" evidence="3">
    <location>
        <begin position="27"/>
        <end position="129"/>
    </location>
</feature>
<dbReference type="RefSeq" id="WP_006956932.1">
    <property type="nucleotide sequence ID" value="NZ_CAVK010000112.1"/>
</dbReference>
<dbReference type="PANTHER" id="PTHR36842">
    <property type="entry name" value="PROTEIN TOLB HOMOLOG"/>
    <property type="match status" value="1"/>
</dbReference>
<sequence>MRRSILSAVLVPLVALASPLRAEGPLHVDITQGVASPLLIAVPDILSGSIPDVAGGEDAGAALAKIVRADLVSTGLYRLVPFDGHYAIADEIAFAPFARAGAQALVIGRARPAGNNLLAYDCALYDVFGAHVEASQRIIVATAQWRRAAHKCADMVFAFTTGDPGHFDTRMLVAAQDGAIPGQRTRLVSMDYDGANPTELTQGKELVATPRFGPGSRRIVFLSYVDAAAPRLVVADLDSGSTTALKLPAGVPSAPRFSPDGATIVFSLAYDGDADIYAVNLASNSVRQLTSGAGTDTSPSFAPDGSAIVFESNRSGDSQLYVMAPDGSDQRRVSFGAGGHASPVWSPRGDLIAFTQIDGGALRIGIMKPDGSKERILTSGSRDEDPSWGMSGRAIMFQRTAAGAMLPTIWLTDLTGKVQQPVATGAAASEPAWSGKRP</sequence>
<reference evidence="5" key="2">
    <citation type="submission" date="2013-04" db="EMBL/GenBank/DDBJ databases">
        <title>Bisphenol A degrading Sphingobium sp. strain BiD32.</title>
        <authorList>
            <person name="Nielsen J.L."/>
            <person name="Zhou N.A."/>
            <person name="Kjeldal H."/>
        </authorList>
    </citation>
    <scope>NUCLEOTIDE SEQUENCE [LARGE SCALE GENOMIC DNA]</scope>
    <source>
        <strain evidence="5">BiD32</strain>
    </source>
</reference>
<feature type="chain" id="PRO_5014750933" evidence="2">
    <location>
        <begin position="23"/>
        <end position="438"/>
    </location>
</feature>
<accession>N1MMJ1</accession>
<dbReference type="GO" id="GO:0015031">
    <property type="term" value="P:protein transport"/>
    <property type="evidence" value="ECO:0007669"/>
    <property type="project" value="InterPro"/>
</dbReference>
<gene>
    <name evidence="4" type="ORF">EBBID32_23140</name>
</gene>
<dbReference type="Proteomes" id="UP000013201">
    <property type="component" value="Unassembled WGS sequence"/>
</dbReference>
<proteinExistence type="inferred from homology"/>
<dbReference type="AlphaFoldDB" id="N1MMJ1"/>
<evidence type="ECO:0000313" key="5">
    <source>
        <dbReference type="Proteomes" id="UP000013201"/>
    </source>
</evidence>
<comment type="caution">
    <text evidence="4">The sequence shown here is derived from an EMBL/GenBank/DDBJ whole genome shotgun (WGS) entry which is preliminary data.</text>
</comment>